<dbReference type="Pfam" id="PF13765">
    <property type="entry name" value="PRY"/>
    <property type="match status" value="1"/>
</dbReference>
<dbReference type="Proteomes" id="UP000186698">
    <property type="component" value="Chromosome 9_10S"/>
</dbReference>
<dbReference type="GO" id="GO:0005737">
    <property type="term" value="C:cytoplasm"/>
    <property type="evidence" value="ECO:0000318"/>
    <property type="project" value="GO_Central"/>
</dbReference>
<protein>
    <submittedName>
        <fullName evidence="3">E3 ubiquitin-protein ligase TRIM39</fullName>
    </submittedName>
</protein>
<dbReference type="Xenbase" id="XB-GENE-6486665">
    <property type="gene designation" value="XB5961859.S"/>
</dbReference>
<dbReference type="InterPro" id="IPR003877">
    <property type="entry name" value="SPRY_dom"/>
</dbReference>
<dbReference type="Gene3D" id="2.60.120.920">
    <property type="match status" value="1"/>
</dbReference>
<dbReference type="GO" id="GO:0061630">
    <property type="term" value="F:ubiquitin protein ligase activity"/>
    <property type="evidence" value="ECO:0000318"/>
    <property type="project" value="GO_Central"/>
</dbReference>
<dbReference type="RefSeq" id="XP_018093464.1">
    <property type="nucleotide sequence ID" value="XM_018237975.2"/>
</dbReference>
<accession>A0A1L8EKP8</accession>
<keyword evidence="1" id="KW-0175">Coiled coil</keyword>
<dbReference type="Bgee" id="108702491">
    <property type="expression patterns" value="Expressed in spleen and 14 other cell types or tissues"/>
</dbReference>
<evidence type="ECO:0000313" key="2">
    <source>
        <dbReference type="Proteomes" id="UP000186698"/>
    </source>
</evidence>
<dbReference type="SMART" id="SM00589">
    <property type="entry name" value="PRY"/>
    <property type="match status" value="1"/>
</dbReference>
<name>A0A1L8EKP8_XENLA</name>
<dbReference type="OMA" id="FQPCLYV"/>
<dbReference type="GeneID" id="108702491"/>
<sequence>MGIDQEPKEKEKPISSVKHLQSQLKDLQEASSALSGHFQKTVPTYRAAISNLYCDLQSLLENEEKMRLFQTEEQSMQYLEARAMDLGDLYSSIGHVQEKLEESHMTLRAKEHLRALYEQFNVIAGVQTILDSCVSPLQLRDWAGQRHLVKPVPESLTFDPHSAHPNLILSLDLKQVRFESSPNGQERKECFEPGLYILALPGFQSGRHYWEVDVGGKSSWILGVVRESVERKVEHHLYPDNGYWVLRKQEDSVYYGLGMSPVCLNLIFSPTRIGLCLDFFRGSLAFFDADSTSLIFELPCNSGEKLLPFFCPGIPVKEEDWCPLILCG</sequence>
<dbReference type="InterPro" id="IPR050143">
    <property type="entry name" value="TRIM/RBCC"/>
</dbReference>
<evidence type="ECO:0000256" key="1">
    <source>
        <dbReference type="ARBA" id="ARBA00023054"/>
    </source>
</evidence>
<dbReference type="KEGG" id="xla:108702491"/>
<organism evidence="2 3">
    <name type="scientific">Xenopus laevis</name>
    <name type="common">African clawed frog</name>
    <dbReference type="NCBI Taxonomy" id="8355"/>
    <lineage>
        <taxon>Eukaryota</taxon>
        <taxon>Metazoa</taxon>
        <taxon>Chordata</taxon>
        <taxon>Craniata</taxon>
        <taxon>Vertebrata</taxon>
        <taxon>Euteleostomi</taxon>
        <taxon>Amphibia</taxon>
        <taxon>Batrachia</taxon>
        <taxon>Anura</taxon>
        <taxon>Pipoidea</taxon>
        <taxon>Pipidae</taxon>
        <taxon>Xenopodinae</taxon>
        <taxon>Xenopus</taxon>
        <taxon>Xenopus</taxon>
    </lineage>
</organism>
<dbReference type="SUPFAM" id="SSF49899">
    <property type="entry name" value="Concanavalin A-like lectins/glucanases"/>
    <property type="match status" value="1"/>
</dbReference>
<evidence type="ECO:0000313" key="4">
    <source>
        <dbReference type="Xenbase" id="XB-GENE-6486665"/>
    </source>
</evidence>
<dbReference type="InterPro" id="IPR003879">
    <property type="entry name" value="Butyrophylin_SPRY"/>
</dbReference>
<dbReference type="InterPro" id="IPR006574">
    <property type="entry name" value="PRY"/>
</dbReference>
<gene>
    <name evidence="3 4" type="primary">XB5961859.S</name>
</gene>
<evidence type="ECO:0000313" key="3">
    <source>
        <dbReference type="RefSeq" id="XP_018093464.1"/>
    </source>
</evidence>
<dbReference type="GO" id="GO:0045087">
    <property type="term" value="P:innate immune response"/>
    <property type="evidence" value="ECO:0000318"/>
    <property type="project" value="GO_Central"/>
</dbReference>
<dbReference type="STRING" id="8355.A0A1L8EKP8"/>
<dbReference type="InterPro" id="IPR043136">
    <property type="entry name" value="B30.2/SPRY_sf"/>
</dbReference>
<dbReference type="InterPro" id="IPR001870">
    <property type="entry name" value="B30.2/SPRY"/>
</dbReference>
<proteinExistence type="predicted"/>
<dbReference type="AlphaFoldDB" id="A0A1L8EKP8"/>
<dbReference type="AGR" id="Xenbase:XB-GENE-6486665"/>
<dbReference type="CDD" id="cd13733">
    <property type="entry name" value="SPRY_PRY_C-I_1"/>
    <property type="match status" value="1"/>
</dbReference>
<dbReference type="PROSITE" id="PS50188">
    <property type="entry name" value="B302_SPRY"/>
    <property type="match status" value="1"/>
</dbReference>
<dbReference type="Pfam" id="PF00622">
    <property type="entry name" value="SPRY"/>
    <property type="match status" value="1"/>
</dbReference>
<keyword evidence="2" id="KW-1185">Reference proteome</keyword>
<dbReference type="PANTHER" id="PTHR24103">
    <property type="entry name" value="E3 UBIQUITIN-PROTEIN LIGASE TRIM"/>
    <property type="match status" value="1"/>
</dbReference>
<dbReference type="SMART" id="SM00449">
    <property type="entry name" value="SPRY"/>
    <property type="match status" value="1"/>
</dbReference>
<dbReference type="PRINTS" id="PR01407">
    <property type="entry name" value="BUTYPHLNCDUF"/>
</dbReference>
<reference evidence="3" key="1">
    <citation type="submission" date="2025-08" db="UniProtKB">
        <authorList>
            <consortium name="RefSeq"/>
        </authorList>
    </citation>
    <scope>IDENTIFICATION</scope>
    <source>
        <strain evidence="3">J_2021</strain>
        <tissue evidence="3">Erythrocytes</tissue>
    </source>
</reference>
<dbReference type="PaxDb" id="8355-A0A1L8EKP8"/>
<dbReference type="CTD" id="108702491"/>
<dbReference type="InterPro" id="IPR013320">
    <property type="entry name" value="ConA-like_dom_sf"/>
</dbReference>
<dbReference type="OrthoDB" id="128536at2759"/>